<comment type="caution">
    <text evidence="3">The sequence shown here is derived from an EMBL/GenBank/DDBJ whole genome shotgun (WGS) entry which is preliminary data.</text>
</comment>
<organism evidence="3">
    <name type="scientific">bioreactor metagenome</name>
    <dbReference type="NCBI Taxonomy" id="1076179"/>
    <lineage>
        <taxon>unclassified sequences</taxon>
        <taxon>metagenomes</taxon>
        <taxon>ecological metagenomes</taxon>
    </lineage>
</organism>
<evidence type="ECO:0000313" key="3">
    <source>
        <dbReference type="EMBL" id="MPN30263.1"/>
    </source>
</evidence>
<reference evidence="3" key="1">
    <citation type="submission" date="2019-08" db="EMBL/GenBank/DDBJ databases">
        <authorList>
            <person name="Kucharzyk K."/>
            <person name="Murdoch R.W."/>
            <person name="Higgins S."/>
            <person name="Loffler F."/>
        </authorList>
    </citation>
    <scope>NUCLEOTIDE SEQUENCE</scope>
</reference>
<evidence type="ECO:0000259" key="2">
    <source>
        <dbReference type="Pfam" id="PF10400"/>
    </source>
</evidence>
<dbReference type="InterPro" id="IPR036388">
    <property type="entry name" value="WH-like_DNA-bd_sf"/>
</dbReference>
<dbReference type="InterPro" id="IPR018309">
    <property type="entry name" value="Tscrpt_reg_PadR_C"/>
</dbReference>
<evidence type="ECO:0000259" key="1">
    <source>
        <dbReference type="Pfam" id="PF03551"/>
    </source>
</evidence>
<dbReference type="InterPro" id="IPR036390">
    <property type="entry name" value="WH_DNA-bd_sf"/>
</dbReference>
<dbReference type="Pfam" id="PF10400">
    <property type="entry name" value="Vir_act_alpha_C"/>
    <property type="match status" value="1"/>
</dbReference>
<dbReference type="Gene3D" id="1.10.10.10">
    <property type="entry name" value="Winged helix-like DNA-binding domain superfamily/Winged helix DNA-binding domain"/>
    <property type="match status" value="1"/>
</dbReference>
<dbReference type="PANTHER" id="PTHR43252:SF6">
    <property type="entry name" value="NEGATIVE TRANSCRIPTION REGULATOR PADR"/>
    <property type="match status" value="1"/>
</dbReference>
<dbReference type="EMBL" id="VSSQ01081314">
    <property type="protein sequence ID" value="MPN30263.1"/>
    <property type="molecule type" value="Genomic_DNA"/>
</dbReference>
<feature type="domain" description="Transcription regulator PadR C-terminal" evidence="2">
    <location>
        <begin position="82"/>
        <end position="163"/>
    </location>
</feature>
<dbReference type="SUPFAM" id="SSF46785">
    <property type="entry name" value="Winged helix' DNA-binding domain"/>
    <property type="match status" value="1"/>
</dbReference>
<dbReference type="PANTHER" id="PTHR43252">
    <property type="entry name" value="TRANSCRIPTIONAL REGULATOR YQJI"/>
    <property type="match status" value="1"/>
</dbReference>
<name>A0A645H357_9ZZZZ</name>
<dbReference type="Pfam" id="PF03551">
    <property type="entry name" value="PadR"/>
    <property type="match status" value="1"/>
</dbReference>
<dbReference type="AlphaFoldDB" id="A0A645H357"/>
<evidence type="ECO:0008006" key="4">
    <source>
        <dbReference type="Google" id="ProtNLM"/>
    </source>
</evidence>
<sequence length="175" mass="20478">MTHEDASGYDLKQKIDRMISQFWEVGYGQLYPTLHALEGAGYISVRGEASDKGPDRKVYSITPAGQQKLTEWLRQPVQKEYVKYEILLKVFFGGQLPPADTLQRIAEFNTRSQETLALLELYDQNLQQVIHEDEDHLYFSLTVLFGKYIYQAYTAWAQEAQRRIQEYFINKKENQ</sequence>
<gene>
    <name evidence="3" type="ORF">SDC9_177726</name>
</gene>
<dbReference type="Gene3D" id="6.10.140.190">
    <property type="match status" value="1"/>
</dbReference>
<dbReference type="InterPro" id="IPR005149">
    <property type="entry name" value="Tscrpt_reg_PadR_N"/>
</dbReference>
<accession>A0A645H357</accession>
<proteinExistence type="predicted"/>
<feature type="domain" description="Transcription regulator PadR N-terminal" evidence="1">
    <location>
        <begin position="4"/>
        <end position="71"/>
    </location>
</feature>
<protein>
    <recommendedName>
        <fullName evidence="4">Transcription regulator PadR N-terminal domain-containing protein</fullName>
    </recommendedName>
</protein>